<evidence type="ECO:0000256" key="5">
    <source>
        <dbReference type="ARBA" id="ARBA00047317"/>
    </source>
</evidence>
<proteinExistence type="inferred from homology"/>
<dbReference type="InterPro" id="IPR001453">
    <property type="entry name" value="MoaB/Mog_dom"/>
</dbReference>
<evidence type="ECO:0000256" key="3">
    <source>
        <dbReference type="ARBA" id="ARBA00010763"/>
    </source>
</evidence>
<comment type="caution">
    <text evidence="8">The sequence shown here is derived from an EMBL/GenBank/DDBJ whole genome shotgun (WGS) entry which is preliminary data.</text>
</comment>
<keyword evidence="6 8" id="KW-0808">Transferase</keyword>
<dbReference type="InterPro" id="IPR036688">
    <property type="entry name" value="MoeA_C_domain_IV_sf"/>
</dbReference>
<dbReference type="SUPFAM" id="SSF63882">
    <property type="entry name" value="MoeA N-terminal region -like"/>
    <property type="match status" value="1"/>
</dbReference>
<dbReference type="RefSeq" id="WP_167072516.1">
    <property type="nucleotide sequence ID" value="NZ_JAAOZC010000002.1"/>
</dbReference>
<dbReference type="PANTHER" id="PTHR10192">
    <property type="entry name" value="MOLYBDOPTERIN BIOSYNTHESIS PROTEIN"/>
    <property type="match status" value="1"/>
</dbReference>
<dbReference type="NCBIfam" id="TIGR00177">
    <property type="entry name" value="molyb_syn"/>
    <property type="match status" value="1"/>
</dbReference>
<dbReference type="InterPro" id="IPR005110">
    <property type="entry name" value="MoeA_linker/N"/>
</dbReference>
<dbReference type="Gene3D" id="2.40.340.10">
    <property type="entry name" value="MoeA, C-terminal, domain IV"/>
    <property type="match status" value="1"/>
</dbReference>
<organism evidence="8 9">
    <name type="scientific">Sphingomonas vulcanisoli</name>
    <dbReference type="NCBI Taxonomy" id="1658060"/>
    <lineage>
        <taxon>Bacteria</taxon>
        <taxon>Pseudomonadati</taxon>
        <taxon>Pseudomonadota</taxon>
        <taxon>Alphaproteobacteria</taxon>
        <taxon>Sphingomonadales</taxon>
        <taxon>Sphingomonadaceae</taxon>
        <taxon>Sphingomonas</taxon>
    </lineage>
</organism>
<comment type="function">
    <text evidence="1 6">Catalyzes the insertion of molybdate into adenylated molybdopterin with the concomitant release of AMP.</text>
</comment>
<comment type="catalytic activity">
    <reaction evidence="5">
        <text>adenylyl-molybdopterin + molybdate = Mo-molybdopterin + AMP + H(+)</text>
        <dbReference type="Rhea" id="RHEA:35047"/>
        <dbReference type="ChEBI" id="CHEBI:15378"/>
        <dbReference type="ChEBI" id="CHEBI:36264"/>
        <dbReference type="ChEBI" id="CHEBI:62727"/>
        <dbReference type="ChEBI" id="CHEBI:71302"/>
        <dbReference type="ChEBI" id="CHEBI:456215"/>
        <dbReference type="EC" id="2.10.1.1"/>
    </reaction>
</comment>
<comment type="cofactor">
    <cofactor evidence="6">
        <name>Mg(2+)</name>
        <dbReference type="ChEBI" id="CHEBI:18420"/>
    </cofactor>
</comment>
<feature type="domain" description="MoaB/Mog" evidence="7">
    <location>
        <begin position="178"/>
        <end position="316"/>
    </location>
</feature>
<keyword evidence="4 6" id="KW-0501">Molybdenum cofactor biosynthesis</keyword>
<comment type="pathway">
    <text evidence="2 6">Cofactor biosynthesis; molybdopterin biosynthesis.</text>
</comment>
<dbReference type="SUPFAM" id="SSF63867">
    <property type="entry name" value="MoeA C-terminal domain-like"/>
    <property type="match status" value="1"/>
</dbReference>
<evidence type="ECO:0000313" key="8">
    <source>
        <dbReference type="EMBL" id="NIJ07673.1"/>
    </source>
</evidence>
<keyword evidence="6" id="KW-0500">Molybdenum</keyword>
<keyword evidence="6" id="KW-0479">Metal-binding</keyword>
<dbReference type="SUPFAM" id="SSF53218">
    <property type="entry name" value="Molybdenum cofactor biosynthesis proteins"/>
    <property type="match status" value="1"/>
</dbReference>
<evidence type="ECO:0000259" key="7">
    <source>
        <dbReference type="SMART" id="SM00852"/>
    </source>
</evidence>
<dbReference type="Pfam" id="PF03453">
    <property type="entry name" value="MoeA_N"/>
    <property type="match status" value="1"/>
</dbReference>
<dbReference type="EMBL" id="JAAOZC010000002">
    <property type="protein sequence ID" value="NIJ07673.1"/>
    <property type="molecule type" value="Genomic_DNA"/>
</dbReference>
<dbReference type="Gene3D" id="3.90.105.10">
    <property type="entry name" value="Molybdopterin biosynthesis moea protein, domain 2"/>
    <property type="match status" value="1"/>
</dbReference>
<reference evidence="8 9" key="1">
    <citation type="submission" date="2020-03" db="EMBL/GenBank/DDBJ databases">
        <title>Genomic Encyclopedia of Type Strains, Phase III (KMG-III): the genomes of soil and plant-associated and newly described type strains.</title>
        <authorList>
            <person name="Whitman W."/>
        </authorList>
    </citation>
    <scope>NUCLEOTIDE SEQUENCE [LARGE SCALE GENOMIC DNA]</scope>
    <source>
        <strain evidence="8 9">CECT 8804</strain>
    </source>
</reference>
<keyword evidence="6" id="KW-0460">Magnesium</keyword>
<dbReference type="InterPro" id="IPR038987">
    <property type="entry name" value="MoeA-like"/>
</dbReference>
<evidence type="ECO:0000256" key="4">
    <source>
        <dbReference type="ARBA" id="ARBA00023150"/>
    </source>
</evidence>
<dbReference type="Gene3D" id="3.40.980.10">
    <property type="entry name" value="MoaB/Mog-like domain"/>
    <property type="match status" value="1"/>
</dbReference>
<dbReference type="SMART" id="SM00852">
    <property type="entry name" value="MoCF_biosynth"/>
    <property type="match status" value="1"/>
</dbReference>
<dbReference type="InterPro" id="IPR036425">
    <property type="entry name" value="MoaB/Mog-like_dom_sf"/>
</dbReference>
<evidence type="ECO:0000256" key="1">
    <source>
        <dbReference type="ARBA" id="ARBA00002901"/>
    </source>
</evidence>
<sequence length="397" mass="40733">MAGVMLSVGEAQARLLALAAPLPIETVPLVEAAGRWLAAPIEARRTQPAADLSAMDGYAIRFADLPGPWILVGESAAGRGLDRAIEPGEAARIFTGAPLPQGTDTILIQEEAAREGDRLSFSGTVPPPQGNAVRAAGTDFARGVQLLEAGARLSPAAIALAAMGGHGAVPVRRRPRIAILSTGDELVPPGAPTPGAMLPSSNAPMLASLIAKGPGIALDRGIVPDRIEALEQAFAAAAAEADLIVTTGGVSVGDHDLVRPALERAGASLDFWKVAMRPGKPLMAGRLGDAIVLGLPGNPVAAFVTAHLFLLPLAAHLAGAPSPLPKATTMPVIAPLPAIAERTEYLRARIIDGAAHLLASRDSAALFDLVRADALIVRAPHSPEAFENEIGTVYLLA</sequence>
<accession>A0ABX0TQ59</accession>
<evidence type="ECO:0000313" key="9">
    <source>
        <dbReference type="Proteomes" id="UP000727456"/>
    </source>
</evidence>
<evidence type="ECO:0000256" key="2">
    <source>
        <dbReference type="ARBA" id="ARBA00005046"/>
    </source>
</evidence>
<name>A0ABX0TQ59_9SPHN</name>
<dbReference type="CDD" id="cd00887">
    <property type="entry name" value="MoeA"/>
    <property type="match status" value="1"/>
</dbReference>
<evidence type="ECO:0000256" key="6">
    <source>
        <dbReference type="RuleBase" id="RU365090"/>
    </source>
</evidence>
<dbReference type="Proteomes" id="UP000727456">
    <property type="component" value="Unassembled WGS sequence"/>
</dbReference>
<comment type="similarity">
    <text evidence="3 6">Belongs to the MoeA family.</text>
</comment>
<dbReference type="Pfam" id="PF00994">
    <property type="entry name" value="MoCF_biosynth"/>
    <property type="match status" value="1"/>
</dbReference>
<dbReference type="Gene3D" id="2.170.190.11">
    <property type="entry name" value="Molybdopterin biosynthesis moea protein, domain 3"/>
    <property type="match status" value="1"/>
</dbReference>
<dbReference type="Pfam" id="PF03454">
    <property type="entry name" value="MoeA_C"/>
    <property type="match status" value="1"/>
</dbReference>
<protein>
    <recommendedName>
        <fullName evidence="6">Molybdopterin molybdenumtransferase</fullName>
        <ecNumber evidence="6">2.10.1.1</ecNumber>
    </recommendedName>
</protein>
<dbReference type="GO" id="GO:0061599">
    <property type="term" value="F:molybdopterin molybdotransferase activity"/>
    <property type="evidence" value="ECO:0007669"/>
    <property type="project" value="UniProtKB-EC"/>
</dbReference>
<dbReference type="EC" id="2.10.1.1" evidence="6"/>
<dbReference type="InterPro" id="IPR005111">
    <property type="entry name" value="MoeA_C_domain_IV"/>
</dbReference>
<dbReference type="InterPro" id="IPR036135">
    <property type="entry name" value="MoeA_linker/N_sf"/>
</dbReference>
<gene>
    <name evidence="8" type="ORF">FHS31_001269</name>
</gene>
<keyword evidence="9" id="KW-1185">Reference proteome</keyword>
<dbReference type="PANTHER" id="PTHR10192:SF5">
    <property type="entry name" value="GEPHYRIN"/>
    <property type="match status" value="1"/>
</dbReference>